<dbReference type="GeneID" id="90590523"/>
<dbReference type="GO" id="GO:0016740">
    <property type="term" value="F:transferase activity"/>
    <property type="evidence" value="ECO:0007669"/>
    <property type="project" value="UniProtKB-KW"/>
</dbReference>
<dbReference type="RefSeq" id="WP_347721903.1">
    <property type="nucleotide sequence ID" value="NZ_CP104395.1"/>
</dbReference>
<organism evidence="3 4">
    <name type="scientific">Candidatus Nanohalococcus occultus</name>
    <dbReference type="NCBI Taxonomy" id="2978047"/>
    <lineage>
        <taxon>Archaea</taxon>
        <taxon>Candidatus Nanohalarchaeota</taxon>
        <taxon>Candidatus Nanohalarchaeota incertae sedis</taxon>
        <taxon>Candidatus Nanohalococcus</taxon>
    </lineage>
</organism>
<dbReference type="InterPro" id="IPR050834">
    <property type="entry name" value="Glycosyltransf_2"/>
</dbReference>
<protein>
    <submittedName>
        <fullName evidence="3">Glycosyl transferase family 2</fullName>
    </submittedName>
</protein>
<name>A0ABY8CK68_9ARCH</name>
<gene>
    <name evidence="3" type="ORF">SVXNc_1085</name>
</gene>
<dbReference type="PANTHER" id="PTHR43685">
    <property type="entry name" value="GLYCOSYLTRANSFERASE"/>
    <property type="match status" value="1"/>
</dbReference>
<dbReference type="PANTHER" id="PTHR43685:SF3">
    <property type="entry name" value="SLR2126 PROTEIN"/>
    <property type="match status" value="1"/>
</dbReference>
<accession>A0ABY8CK68</accession>
<keyword evidence="3" id="KW-0808">Transferase</keyword>
<keyword evidence="1" id="KW-0812">Transmembrane</keyword>
<evidence type="ECO:0000313" key="3">
    <source>
        <dbReference type="EMBL" id="WEL20076.1"/>
    </source>
</evidence>
<dbReference type="InterPro" id="IPR001173">
    <property type="entry name" value="Glyco_trans_2-like"/>
</dbReference>
<proteinExistence type="predicted"/>
<dbReference type="Pfam" id="PF00535">
    <property type="entry name" value="Glycos_transf_2"/>
    <property type="match status" value="1"/>
</dbReference>
<feature type="transmembrane region" description="Helical" evidence="1">
    <location>
        <begin position="239"/>
        <end position="259"/>
    </location>
</feature>
<dbReference type="Gene3D" id="3.90.550.10">
    <property type="entry name" value="Spore Coat Polysaccharide Biosynthesis Protein SpsA, Chain A"/>
    <property type="match status" value="1"/>
</dbReference>
<dbReference type="InterPro" id="IPR029044">
    <property type="entry name" value="Nucleotide-diphossugar_trans"/>
</dbReference>
<dbReference type="SUPFAM" id="SSF53448">
    <property type="entry name" value="Nucleotide-diphospho-sugar transferases"/>
    <property type="match status" value="1"/>
</dbReference>
<evidence type="ECO:0000256" key="1">
    <source>
        <dbReference type="SAM" id="Phobius"/>
    </source>
</evidence>
<dbReference type="EMBL" id="CP104395">
    <property type="protein sequence ID" value="WEL20076.1"/>
    <property type="molecule type" value="Genomic_DNA"/>
</dbReference>
<evidence type="ECO:0000313" key="4">
    <source>
        <dbReference type="Proteomes" id="UP001218034"/>
    </source>
</evidence>
<dbReference type="Proteomes" id="UP001218034">
    <property type="component" value="Chromosome"/>
</dbReference>
<reference evidence="3 4" key="1">
    <citation type="submission" date="2022-09" db="EMBL/GenBank/DDBJ databases">
        <title>Xylan utilization by haloarchaea-nanohaloarchaea associations.</title>
        <authorList>
            <person name="Yakimov M."/>
        </authorList>
    </citation>
    <scope>NUCLEOTIDE SEQUENCE [LARGE SCALE GENOMIC DNA]</scope>
    <source>
        <strain evidence="3 4">SVXNc</strain>
    </source>
</reference>
<keyword evidence="1" id="KW-0472">Membrane</keyword>
<sequence length="340" mass="38690">MKISLICTVYNEGESIRDLLDSLLDQTRLPDEAVFVDGGSIDNTQEIIEEYAEENEWIKLYVDEGCNIAEGRNTAVRKAENDYIVGTDGGCILDENWLESMAAEFEDGYEFVVGMWKPRSEKMFERVQGRIIASKMSPEEVKKGNRSASSRSVGFTRKVWIEVGGYPEELYTGEDSKFNAEILAKGYEQGVAENAWVEWKMRPTWRSLWEQFKTYGEGDAKGGNLFTHHSKKLGLTKNLLLTAYAKTFLLTLIATAVSARYIPEYIKYLVLLLVLEVIGPLIYEKGAIIESLREDGFKAFVFALGISQIKLWAWFTGFAVTCFRKPSLLPYQLKEVIRLR</sequence>
<keyword evidence="1" id="KW-1133">Transmembrane helix</keyword>
<feature type="domain" description="Glycosyltransferase 2-like" evidence="2">
    <location>
        <begin position="4"/>
        <end position="132"/>
    </location>
</feature>
<feature type="transmembrane region" description="Helical" evidence="1">
    <location>
        <begin position="265"/>
        <end position="283"/>
    </location>
</feature>
<evidence type="ECO:0000259" key="2">
    <source>
        <dbReference type="Pfam" id="PF00535"/>
    </source>
</evidence>
<keyword evidence="4" id="KW-1185">Reference proteome</keyword>